<organism evidence="2 3">
    <name type="scientific">[Candida] subhashii</name>
    <dbReference type="NCBI Taxonomy" id="561895"/>
    <lineage>
        <taxon>Eukaryota</taxon>
        <taxon>Fungi</taxon>
        <taxon>Dikarya</taxon>
        <taxon>Ascomycota</taxon>
        <taxon>Saccharomycotina</taxon>
        <taxon>Pichiomycetes</taxon>
        <taxon>Debaryomycetaceae</taxon>
        <taxon>Spathaspora</taxon>
    </lineage>
</organism>
<feature type="compositionally biased region" description="Low complexity" evidence="1">
    <location>
        <begin position="503"/>
        <end position="533"/>
    </location>
</feature>
<dbReference type="GeneID" id="73468999"/>
<feature type="compositionally biased region" description="Low complexity" evidence="1">
    <location>
        <begin position="682"/>
        <end position="703"/>
    </location>
</feature>
<dbReference type="Proteomes" id="UP000694255">
    <property type="component" value="Unassembled WGS sequence"/>
</dbReference>
<feature type="region of interest" description="Disordered" evidence="1">
    <location>
        <begin position="465"/>
        <end position="545"/>
    </location>
</feature>
<name>A0A8J5QPY2_9ASCO</name>
<dbReference type="RefSeq" id="XP_049264515.1">
    <property type="nucleotide sequence ID" value="XM_049405924.1"/>
</dbReference>
<dbReference type="OrthoDB" id="4068467at2759"/>
<feature type="region of interest" description="Disordered" evidence="1">
    <location>
        <begin position="660"/>
        <end position="721"/>
    </location>
</feature>
<evidence type="ECO:0000313" key="3">
    <source>
        <dbReference type="Proteomes" id="UP000694255"/>
    </source>
</evidence>
<feature type="compositionally biased region" description="Basic residues" evidence="1">
    <location>
        <begin position="707"/>
        <end position="721"/>
    </location>
</feature>
<evidence type="ECO:0000313" key="2">
    <source>
        <dbReference type="EMBL" id="KAG7664283.1"/>
    </source>
</evidence>
<sequence>MSTILSAASSVPHPTSDNATPSSPINIKKNARSASPSDDTHPEMRSSPYSRRVSFNNLHPDDDSNVPPNQAIYNLGSPNFTPSYSLYSAPQTLGSASHSSQVPSFESTFGTLVTKANTYIPRKRLKLPDPPSKSILKNKVSEQQLEYNEKNDLLQDEGNIEDATTHYHDEEEILAGPDLPPPPPTGITETPRRKSYAGMTDEELLALDPQFQTKSIHDLDKFKFDNQKTYYLSPSTRKPSSTPSLLSQPTSKKIIYPTSNENNYRSISLTVKHDEFDTIPYNRTLLTVLTGRKHTWNTIDWLLLIEQDKPEESSFLIDGDYLIIASLIPNKFIKDYTNRRKKVSIYDFLHKKCTNLLNYAVEYSAKLNLKLKITVEFVLDNSEESALSTVKVIYGEKYMLQNVFRQYQPNIIIVGNKSSNLNFKYPIKMAPNHQQYMIKLSSYILKYSTIPVIFVGNDILSRPDAKQPSTSTLKFEPSPPPPANAAPKILLSSATPSSSVNAELTQPSTSTPQSLSSSPSRSSLDSSIESFSPESEEDLTKRLTASSEELRRHTYNKQLGEIHARDFSDPQKFLDLIITISDNSFIESSNYLTALNSKDYANIKFDEKIHSIYRSQTTPGAIHTSNDDAHHYDTHHGGAPIYKVRSMISYDDDEEVKNAKLRKDLKKRRASDKGSGGGGSNSGSSSGINSTKSNESSIGSGKSNSEKKKKSFWKKLGFKKK</sequence>
<dbReference type="EMBL" id="JAGSYN010000100">
    <property type="protein sequence ID" value="KAG7664283.1"/>
    <property type="molecule type" value="Genomic_DNA"/>
</dbReference>
<feature type="compositionally biased region" description="Polar residues" evidence="1">
    <location>
        <begin position="1"/>
        <end position="25"/>
    </location>
</feature>
<proteinExistence type="predicted"/>
<keyword evidence="3" id="KW-1185">Reference proteome</keyword>
<protein>
    <submittedName>
        <fullName evidence="2">Uncharacterized protein</fullName>
    </submittedName>
</protein>
<accession>A0A8J5QPY2</accession>
<reference evidence="2 3" key="1">
    <citation type="journal article" date="2021" name="DNA Res.">
        <title>Genome analysis of Candida subhashii reveals its hybrid nature and dual mitochondrial genome conformations.</title>
        <authorList>
            <person name="Mixao V."/>
            <person name="Hegedusova E."/>
            <person name="Saus E."/>
            <person name="Pryszcz L.P."/>
            <person name="Cillingova A."/>
            <person name="Nosek J."/>
            <person name="Gabaldon T."/>
        </authorList>
    </citation>
    <scope>NUCLEOTIDE SEQUENCE [LARGE SCALE GENOMIC DNA]</scope>
    <source>
        <strain evidence="2 3">CBS 10753</strain>
    </source>
</reference>
<dbReference type="AlphaFoldDB" id="A0A8J5QPY2"/>
<gene>
    <name evidence="2" type="ORF">J8A68_002198</name>
</gene>
<feature type="region of interest" description="Disordered" evidence="1">
    <location>
        <begin position="173"/>
        <end position="192"/>
    </location>
</feature>
<evidence type="ECO:0000256" key="1">
    <source>
        <dbReference type="SAM" id="MobiDB-lite"/>
    </source>
</evidence>
<feature type="region of interest" description="Disordered" evidence="1">
    <location>
        <begin position="1"/>
        <end position="71"/>
    </location>
</feature>
<comment type="caution">
    <text evidence="2">The sequence shown here is derived from an EMBL/GenBank/DDBJ whole genome shotgun (WGS) entry which is preliminary data.</text>
</comment>
<feature type="compositionally biased region" description="Polar residues" evidence="1">
    <location>
        <begin position="492"/>
        <end position="502"/>
    </location>
</feature>
<feature type="compositionally biased region" description="Polar residues" evidence="1">
    <location>
        <begin position="47"/>
        <end position="57"/>
    </location>
</feature>